<sequence>MLPLPRGSKVLRASLTKQLFPHYADGIGFNETNISTIAKRIGEVRETKGLIVNNDNSDIRSLLNQLIRIMTAQGTNSDLANALEIIKLLSARPIEVLVEAREKVIAEILAKPITEEQEKRQAILNAVEGLGW</sequence>
<dbReference type="EMBL" id="DQ198146">
    <property type="protein sequence ID" value="ABB02695.1"/>
    <property type="molecule type" value="Genomic_DNA"/>
</dbReference>
<organism evidence="1">
    <name type="scientific">Streptococcus phage 700P1</name>
    <dbReference type="NCBI Taxonomy" id="350104"/>
    <lineage>
        <taxon>Viruses</taxon>
    </lineage>
</organism>
<reference evidence="1" key="1">
    <citation type="journal article" date="2008" name="Vet. Microbiol.">
        <title>Characterization of a bacteriophage lysin (Ply700) from Streptococcus uberis.</title>
        <authorList>
            <person name="Celia L.K."/>
            <person name="Nelson D."/>
            <person name="Kerr D.E."/>
        </authorList>
    </citation>
    <scope>NUCLEOTIDE SEQUENCE</scope>
</reference>
<protein>
    <submittedName>
        <fullName evidence="1">Hypothetical phage-associated protein</fullName>
    </submittedName>
</protein>
<evidence type="ECO:0000313" key="1">
    <source>
        <dbReference type="EMBL" id="ABB02695.1"/>
    </source>
</evidence>
<accession>Q2I7N7</accession>
<name>Q2I7N7_9VIRU</name>
<proteinExistence type="predicted"/>